<dbReference type="AlphaFoldDB" id="A0A518HWG9"/>
<dbReference type="Proteomes" id="UP000319004">
    <property type="component" value="Chromosome"/>
</dbReference>
<dbReference type="GO" id="GO:0005829">
    <property type="term" value="C:cytosol"/>
    <property type="evidence" value="ECO:0007669"/>
    <property type="project" value="TreeGrafter"/>
</dbReference>
<evidence type="ECO:0000256" key="4">
    <source>
        <dbReference type="HAMAP-Rule" id="MF_00167"/>
    </source>
</evidence>
<comment type="similarity">
    <text evidence="4">Belongs to the CsrA/RsmA family.</text>
</comment>
<evidence type="ECO:0000256" key="2">
    <source>
        <dbReference type="ARBA" id="ARBA00022845"/>
    </source>
</evidence>
<feature type="region of interest" description="Disordered" evidence="5">
    <location>
        <begin position="72"/>
        <end position="127"/>
    </location>
</feature>
<protein>
    <recommendedName>
        <fullName evidence="4">Translational regulator CsrA</fullName>
    </recommendedName>
</protein>
<comment type="subunit">
    <text evidence="4">Homodimer; the beta-strands of each monomer intercalate to form a hydrophobic core, while the alpha-helices form wings that extend away from the core.</text>
</comment>
<dbReference type="GO" id="GO:0045947">
    <property type="term" value="P:negative regulation of translational initiation"/>
    <property type="evidence" value="ECO:0007669"/>
    <property type="project" value="UniProtKB-UniRule"/>
</dbReference>
<comment type="subcellular location">
    <subcellularLocation>
        <location evidence="4">Cytoplasm</location>
    </subcellularLocation>
</comment>
<dbReference type="OrthoDB" id="289081at2"/>
<dbReference type="InterPro" id="IPR003751">
    <property type="entry name" value="CsrA"/>
</dbReference>
<keyword evidence="2 4" id="KW-0810">Translation regulation</keyword>
<dbReference type="InterPro" id="IPR036107">
    <property type="entry name" value="CsrA_sf"/>
</dbReference>
<dbReference type="HAMAP" id="MF_00167">
    <property type="entry name" value="CsrA"/>
    <property type="match status" value="1"/>
</dbReference>
<dbReference type="GO" id="GO:0006109">
    <property type="term" value="P:regulation of carbohydrate metabolic process"/>
    <property type="evidence" value="ECO:0007669"/>
    <property type="project" value="InterPro"/>
</dbReference>
<evidence type="ECO:0000313" key="7">
    <source>
        <dbReference type="Proteomes" id="UP000319004"/>
    </source>
</evidence>
<dbReference type="Pfam" id="PF02599">
    <property type="entry name" value="CsrA"/>
    <property type="match status" value="1"/>
</dbReference>
<proteinExistence type="inferred from homology"/>
<dbReference type="GO" id="GO:0044781">
    <property type="term" value="P:bacterial-type flagellum organization"/>
    <property type="evidence" value="ECO:0007669"/>
    <property type="project" value="UniProtKB-KW"/>
</dbReference>
<dbReference type="GO" id="GO:0048027">
    <property type="term" value="F:mRNA 5'-UTR binding"/>
    <property type="evidence" value="ECO:0007669"/>
    <property type="project" value="UniProtKB-UniRule"/>
</dbReference>
<name>A0A518HWG9_9BACT</name>
<gene>
    <name evidence="6" type="primary">csrA_2</name>
    <name evidence="4" type="synonym">csrA</name>
    <name evidence="6" type="ORF">Enr13x_50690</name>
</gene>
<dbReference type="PANTHER" id="PTHR34984:SF1">
    <property type="entry name" value="CARBON STORAGE REGULATOR"/>
    <property type="match status" value="1"/>
</dbReference>
<dbReference type="KEGG" id="snep:Enr13x_50690"/>
<reference evidence="6 7" key="1">
    <citation type="submission" date="2019-03" db="EMBL/GenBank/DDBJ databases">
        <title>Deep-cultivation of Planctomycetes and their phenomic and genomic characterization uncovers novel biology.</title>
        <authorList>
            <person name="Wiegand S."/>
            <person name="Jogler M."/>
            <person name="Boedeker C."/>
            <person name="Pinto D."/>
            <person name="Vollmers J."/>
            <person name="Rivas-Marin E."/>
            <person name="Kohn T."/>
            <person name="Peeters S.H."/>
            <person name="Heuer A."/>
            <person name="Rast P."/>
            <person name="Oberbeckmann S."/>
            <person name="Bunk B."/>
            <person name="Jeske O."/>
            <person name="Meyerdierks A."/>
            <person name="Storesund J.E."/>
            <person name="Kallscheuer N."/>
            <person name="Luecker S."/>
            <person name="Lage O.M."/>
            <person name="Pohl T."/>
            <person name="Merkel B.J."/>
            <person name="Hornburger P."/>
            <person name="Mueller R.-W."/>
            <person name="Bruemmer F."/>
            <person name="Labrenz M."/>
            <person name="Spormann A.M."/>
            <person name="Op den Camp H."/>
            <person name="Overmann J."/>
            <person name="Amann R."/>
            <person name="Jetten M.S.M."/>
            <person name="Mascher T."/>
            <person name="Medema M.H."/>
            <person name="Devos D.P."/>
            <person name="Kaster A.-K."/>
            <person name="Ovreas L."/>
            <person name="Rohde M."/>
            <person name="Galperin M.Y."/>
            <person name="Jogler C."/>
        </authorList>
    </citation>
    <scope>NUCLEOTIDE SEQUENCE [LARGE SCALE GENOMIC DNA]</scope>
    <source>
        <strain evidence="6 7">Enr13</strain>
    </source>
</reference>
<evidence type="ECO:0000256" key="1">
    <source>
        <dbReference type="ARBA" id="ARBA00022490"/>
    </source>
</evidence>
<dbReference type="EMBL" id="CP037423">
    <property type="protein sequence ID" value="QDV45195.1"/>
    <property type="molecule type" value="Genomic_DNA"/>
</dbReference>
<dbReference type="SUPFAM" id="SSF117130">
    <property type="entry name" value="CsrA-like"/>
    <property type="match status" value="1"/>
</dbReference>
<evidence type="ECO:0000256" key="3">
    <source>
        <dbReference type="ARBA" id="ARBA00022884"/>
    </source>
</evidence>
<dbReference type="RefSeq" id="WP_145389396.1">
    <property type="nucleotide sequence ID" value="NZ_CP037423.1"/>
</dbReference>
<dbReference type="GO" id="GO:1902208">
    <property type="term" value="P:regulation of bacterial-type flagellum assembly"/>
    <property type="evidence" value="ECO:0007669"/>
    <property type="project" value="UniProtKB-UniRule"/>
</dbReference>
<keyword evidence="4" id="KW-1005">Bacterial flagellum biogenesis</keyword>
<keyword evidence="1 4" id="KW-0963">Cytoplasm</keyword>
<keyword evidence="4" id="KW-0678">Repressor</keyword>
<comment type="function">
    <text evidence="4">A translational regulator that binds mRNA to regulate translation initiation and/or mRNA stability. Usually binds in the 5'-UTR at or near the Shine-Dalgarno sequence preventing ribosome-binding, thus repressing translation. Its main target seems to be the major flagellin gene, while its function is anatagonized by FliW.</text>
</comment>
<keyword evidence="3 4" id="KW-0694">RNA-binding</keyword>
<evidence type="ECO:0000313" key="6">
    <source>
        <dbReference type="EMBL" id="QDV45195.1"/>
    </source>
</evidence>
<keyword evidence="7" id="KW-1185">Reference proteome</keyword>
<sequence>MLVLSRKVDQQIKIGDDVTVTVVRVEGNRVRIGISAPRDVRILRGELDAEQAVNGEVEFELSEREFAFAHQNASDRIRSTRSRTGDSAQPQVFSGSVTADGGKVKLVSDSSSRNGKSAPLASFVSAS</sequence>
<dbReference type="PANTHER" id="PTHR34984">
    <property type="entry name" value="CARBON STORAGE REGULATOR"/>
    <property type="match status" value="1"/>
</dbReference>
<dbReference type="Gene3D" id="2.60.40.4380">
    <property type="entry name" value="Translational regulator CsrA"/>
    <property type="match status" value="1"/>
</dbReference>
<feature type="compositionally biased region" description="Polar residues" evidence="5">
    <location>
        <begin position="85"/>
        <end position="97"/>
    </location>
</feature>
<organism evidence="6 7">
    <name type="scientific">Stieleria neptunia</name>
    <dbReference type="NCBI Taxonomy" id="2527979"/>
    <lineage>
        <taxon>Bacteria</taxon>
        <taxon>Pseudomonadati</taxon>
        <taxon>Planctomycetota</taxon>
        <taxon>Planctomycetia</taxon>
        <taxon>Pirellulales</taxon>
        <taxon>Pirellulaceae</taxon>
        <taxon>Stieleria</taxon>
    </lineage>
</organism>
<evidence type="ECO:0000256" key="5">
    <source>
        <dbReference type="SAM" id="MobiDB-lite"/>
    </source>
</evidence>
<accession>A0A518HWG9</accession>
<dbReference type="GO" id="GO:0006402">
    <property type="term" value="P:mRNA catabolic process"/>
    <property type="evidence" value="ECO:0007669"/>
    <property type="project" value="InterPro"/>
</dbReference>